<name>A0A172WUT3_STUST</name>
<protein>
    <submittedName>
        <fullName evidence="1">Uncharacterized protein</fullName>
    </submittedName>
</protein>
<reference evidence="1 2" key="1">
    <citation type="submission" date="2016-05" db="EMBL/GenBank/DDBJ databases">
        <title>Genome sequence of Pseudomonas stutzeri 273 and identification of the exopolysaccharide biosynthesis locus.</title>
        <authorList>
            <person name="Wu S."/>
            <person name="Sun C."/>
        </authorList>
    </citation>
    <scope>NUCLEOTIDE SEQUENCE [LARGE SCALE GENOMIC DNA]</scope>
    <source>
        <strain evidence="1 2">273</strain>
    </source>
</reference>
<evidence type="ECO:0000313" key="1">
    <source>
        <dbReference type="EMBL" id="ANF27210.1"/>
    </source>
</evidence>
<accession>A0A172WUT3</accession>
<proteinExistence type="predicted"/>
<dbReference type="Proteomes" id="UP000077787">
    <property type="component" value="Chromosome"/>
</dbReference>
<evidence type="ECO:0000313" key="2">
    <source>
        <dbReference type="Proteomes" id="UP000077787"/>
    </source>
</evidence>
<gene>
    <name evidence="1" type="ORF">PS273GM_19780</name>
</gene>
<sequence>MFSHQGADTRQVIFEGACIKPVEGRRASDAAIRASMIDSVSYSARVTADSATGCRSARPIAHAFKALSVGAQPSFIGIQNDLQHIVYPIGQVRVQAVVHPLALAPILKDGAASQLG</sequence>
<dbReference type="AlphaFoldDB" id="A0A172WUT3"/>
<dbReference type="EMBL" id="CP015641">
    <property type="protein sequence ID" value="ANF27210.1"/>
    <property type="molecule type" value="Genomic_DNA"/>
</dbReference>
<organism evidence="1 2">
    <name type="scientific">Stutzerimonas stutzeri</name>
    <name type="common">Pseudomonas stutzeri</name>
    <dbReference type="NCBI Taxonomy" id="316"/>
    <lineage>
        <taxon>Bacteria</taxon>
        <taxon>Pseudomonadati</taxon>
        <taxon>Pseudomonadota</taxon>
        <taxon>Gammaproteobacteria</taxon>
        <taxon>Pseudomonadales</taxon>
        <taxon>Pseudomonadaceae</taxon>
        <taxon>Stutzerimonas</taxon>
    </lineage>
</organism>